<name>A0A6H5HV01_9HEMI</name>
<proteinExistence type="predicted"/>
<feature type="compositionally biased region" description="Polar residues" evidence="1">
    <location>
        <begin position="1"/>
        <end position="10"/>
    </location>
</feature>
<accession>A0A6H5HV01</accession>
<keyword evidence="3" id="KW-1185">Reference proteome</keyword>
<feature type="compositionally biased region" description="Basic and acidic residues" evidence="1">
    <location>
        <begin position="11"/>
        <end position="23"/>
    </location>
</feature>
<organism evidence="2 3">
    <name type="scientific">Nesidiocoris tenuis</name>
    <dbReference type="NCBI Taxonomy" id="355587"/>
    <lineage>
        <taxon>Eukaryota</taxon>
        <taxon>Metazoa</taxon>
        <taxon>Ecdysozoa</taxon>
        <taxon>Arthropoda</taxon>
        <taxon>Hexapoda</taxon>
        <taxon>Insecta</taxon>
        <taxon>Pterygota</taxon>
        <taxon>Neoptera</taxon>
        <taxon>Paraneoptera</taxon>
        <taxon>Hemiptera</taxon>
        <taxon>Heteroptera</taxon>
        <taxon>Panheteroptera</taxon>
        <taxon>Cimicomorpha</taxon>
        <taxon>Miridae</taxon>
        <taxon>Dicyphina</taxon>
        <taxon>Nesidiocoris</taxon>
    </lineage>
</organism>
<evidence type="ECO:0000313" key="2">
    <source>
        <dbReference type="EMBL" id="CAB0020630.1"/>
    </source>
</evidence>
<dbReference type="Proteomes" id="UP000479000">
    <property type="component" value="Unassembled WGS sequence"/>
</dbReference>
<feature type="region of interest" description="Disordered" evidence="1">
    <location>
        <begin position="1"/>
        <end position="118"/>
    </location>
</feature>
<sequence length="118" mass="12699">MTPSGSTFTSLKEENVLEEHTEARPPGADPPPSRLLWPGRAGADHVNTEPPATRLSRERRRPIGCFGAEPPLAPHAHGGLRALTAAHAPHQPPPPSSRRAFRGRVDPSFLSCASTRPH</sequence>
<evidence type="ECO:0000313" key="3">
    <source>
        <dbReference type="Proteomes" id="UP000479000"/>
    </source>
</evidence>
<dbReference type="AlphaFoldDB" id="A0A6H5HV01"/>
<dbReference type="EMBL" id="CADCXU010035423">
    <property type="protein sequence ID" value="CAB0020630.1"/>
    <property type="molecule type" value="Genomic_DNA"/>
</dbReference>
<feature type="non-terminal residue" evidence="2">
    <location>
        <position position="118"/>
    </location>
</feature>
<evidence type="ECO:0000256" key="1">
    <source>
        <dbReference type="SAM" id="MobiDB-lite"/>
    </source>
</evidence>
<protein>
    <submittedName>
        <fullName evidence="2">Uncharacterized protein</fullName>
    </submittedName>
</protein>
<gene>
    <name evidence="2" type="ORF">NTEN_LOCUS24202</name>
</gene>
<reference evidence="2 3" key="1">
    <citation type="submission" date="2020-02" db="EMBL/GenBank/DDBJ databases">
        <authorList>
            <person name="Ferguson B K."/>
        </authorList>
    </citation>
    <scope>NUCLEOTIDE SEQUENCE [LARGE SCALE GENOMIC DNA]</scope>
</reference>